<dbReference type="RefSeq" id="WP_157478850.1">
    <property type="nucleotide sequence ID" value="NZ_CP046566.1"/>
</dbReference>
<dbReference type="SUPFAM" id="SSF55144">
    <property type="entry name" value="LigT-like"/>
    <property type="match status" value="1"/>
</dbReference>
<keyword evidence="2" id="KW-1185">Reference proteome</keyword>
<evidence type="ECO:0000313" key="1">
    <source>
        <dbReference type="EMBL" id="QGW28497.1"/>
    </source>
</evidence>
<dbReference type="Gene3D" id="3.90.1140.10">
    <property type="entry name" value="Cyclic phosphodiesterase"/>
    <property type="match status" value="1"/>
</dbReference>
<name>A0A6I6G7X3_9BACT</name>
<dbReference type="EMBL" id="CP046566">
    <property type="protein sequence ID" value="QGW28497.1"/>
    <property type="molecule type" value="Genomic_DNA"/>
</dbReference>
<proteinExistence type="predicted"/>
<evidence type="ECO:0008006" key="3">
    <source>
        <dbReference type="Google" id="ProtNLM"/>
    </source>
</evidence>
<protein>
    <recommendedName>
        <fullName evidence="3">2'-5' RNA ligase family protein</fullName>
    </recommendedName>
</protein>
<accession>A0A6I6G7X3</accession>
<dbReference type="Proteomes" id="UP000426027">
    <property type="component" value="Chromosome"/>
</dbReference>
<gene>
    <name evidence="1" type="ORF">GLV81_10625</name>
</gene>
<dbReference type="AlphaFoldDB" id="A0A6I6G7X3"/>
<reference evidence="1 2" key="1">
    <citation type="submission" date="2019-11" db="EMBL/GenBank/DDBJ databases">
        <authorList>
            <person name="Im W.T."/>
        </authorList>
    </citation>
    <scope>NUCLEOTIDE SEQUENCE [LARGE SCALE GENOMIC DNA]</scope>
    <source>
        <strain evidence="1 2">SB-02</strain>
    </source>
</reference>
<dbReference type="KEGG" id="fls:GLV81_10625"/>
<organism evidence="1 2">
    <name type="scientific">Phnomibacter ginsenosidimutans</name>
    <dbReference type="NCBI Taxonomy" id="2676868"/>
    <lineage>
        <taxon>Bacteria</taxon>
        <taxon>Pseudomonadati</taxon>
        <taxon>Bacteroidota</taxon>
        <taxon>Chitinophagia</taxon>
        <taxon>Chitinophagales</taxon>
        <taxon>Chitinophagaceae</taxon>
        <taxon>Phnomibacter</taxon>
    </lineage>
</organism>
<sequence>MTMHLSTAPLQPITALVYDYQLIIRPNEKVRRRLDAARSKAREQMLPFGNWHPGKNHIPVASFSQLASLESRLTSRLETLAKSLPPFRLQVQHFGAILHHTIFFRIAENAGFNQLLRLLHAEKAALTVFNQEPRIASMAKINVAYKLTAVDFENAWHAFKSKRFQVDFIADNMLLAAQTPRRNQLANPHRPPFRKPAHRHSTRAAVLINRTRMGRMKTDFYGFSPYKLRALCVLCAKTISTFSNWHILLNLPLCTWNE</sequence>
<dbReference type="InterPro" id="IPR009097">
    <property type="entry name" value="Cyclic_Pdiesterase"/>
</dbReference>
<evidence type="ECO:0000313" key="2">
    <source>
        <dbReference type="Proteomes" id="UP000426027"/>
    </source>
</evidence>